<dbReference type="Gene3D" id="3.40.50.720">
    <property type="entry name" value="NAD(P)-binding Rossmann-like Domain"/>
    <property type="match status" value="1"/>
</dbReference>
<evidence type="ECO:0000256" key="9">
    <source>
        <dbReference type="ARBA" id="ARBA00023277"/>
    </source>
</evidence>
<evidence type="ECO:0000256" key="7">
    <source>
        <dbReference type="ARBA" id="ARBA00023027"/>
    </source>
</evidence>
<comment type="caution">
    <text evidence="13">The sequence shown here is derived from an EMBL/GenBank/DDBJ whole genome shotgun (WGS) entry which is preliminary data.</text>
</comment>
<evidence type="ECO:0000313" key="14">
    <source>
        <dbReference type="Proteomes" id="UP001160142"/>
    </source>
</evidence>
<comment type="similarity">
    <text evidence="4">Belongs to the NAD(P)-dependent epimerase/dehydratase family.</text>
</comment>
<evidence type="ECO:0000256" key="5">
    <source>
        <dbReference type="ARBA" id="ARBA00013189"/>
    </source>
</evidence>
<organism evidence="13 14">
    <name type="scientific">Antiquaquibacter oligotrophicus</name>
    <dbReference type="NCBI Taxonomy" id="2880260"/>
    <lineage>
        <taxon>Bacteria</taxon>
        <taxon>Bacillati</taxon>
        <taxon>Actinomycetota</taxon>
        <taxon>Actinomycetes</taxon>
        <taxon>Micrococcales</taxon>
        <taxon>Microbacteriaceae</taxon>
        <taxon>Antiquaquibacter</taxon>
    </lineage>
</organism>
<dbReference type="PANTHER" id="PTHR43725">
    <property type="entry name" value="UDP-GLUCOSE 4-EPIMERASE"/>
    <property type="match status" value="1"/>
</dbReference>
<evidence type="ECO:0000256" key="2">
    <source>
        <dbReference type="ARBA" id="ARBA00001911"/>
    </source>
</evidence>
<keyword evidence="8 13" id="KW-0413">Isomerase</keyword>
<evidence type="ECO:0000256" key="11">
    <source>
        <dbReference type="ARBA" id="ARBA00033067"/>
    </source>
</evidence>
<feature type="domain" description="NAD-dependent epimerase/dehydratase" evidence="12">
    <location>
        <begin position="12"/>
        <end position="259"/>
    </location>
</feature>
<sequence>MYPGTVAVMGSLVVGGAGYIGSHLVHLLRERGDDVWIVDDLSTGIRDRIDGAQFVGLDITAPDAERTLTHLMADHGLDTVFQFAALKSVEESVSHPLRYYDVNVHGLLTVLAASTAAGVERFVLSSSAAVYGDTGSEPVTEDDATTPLSPYGRSKLMGESIVRDVVAASGMTAASLRYFNVAGAATPQLADRGSSNLVPRVLHCIAKGDAPEINGDDYDTPDGTCVRDYIDVVDLASAHLYVSEHLPGNPGSYSTFNVGTGVGISVREVVDRAIAITGADVEPVVLPRRAGDPATVVADSSRLHRLGWTAGRGLDDMIASTWAAFRAV</sequence>
<dbReference type="NCBIfam" id="TIGR01179">
    <property type="entry name" value="galE"/>
    <property type="match status" value="1"/>
</dbReference>
<dbReference type="EC" id="5.1.3.2" evidence="5"/>
<accession>A0ABT6KNZ6</accession>
<evidence type="ECO:0000256" key="3">
    <source>
        <dbReference type="ARBA" id="ARBA00004947"/>
    </source>
</evidence>
<evidence type="ECO:0000256" key="10">
    <source>
        <dbReference type="ARBA" id="ARBA00031367"/>
    </source>
</evidence>
<reference evidence="13 14" key="1">
    <citation type="submission" date="2023-04" db="EMBL/GenBank/DDBJ databases">
        <title>Genome Encyclopedia of Bacteria and Archaea VI: Functional Genomics of Type Strains.</title>
        <authorList>
            <person name="Whitman W."/>
        </authorList>
    </citation>
    <scope>NUCLEOTIDE SEQUENCE [LARGE SCALE GENOMIC DNA]</scope>
    <source>
        <strain evidence="13 14">SG_E_30_P1</strain>
    </source>
</reference>
<keyword evidence="14" id="KW-1185">Reference proteome</keyword>
<evidence type="ECO:0000256" key="8">
    <source>
        <dbReference type="ARBA" id="ARBA00023235"/>
    </source>
</evidence>
<dbReference type="SUPFAM" id="SSF51735">
    <property type="entry name" value="NAD(P)-binding Rossmann-fold domains"/>
    <property type="match status" value="1"/>
</dbReference>
<comment type="pathway">
    <text evidence="3">Carbohydrate metabolism; galactose metabolism.</text>
</comment>
<comment type="catalytic activity">
    <reaction evidence="1">
        <text>UDP-alpha-D-glucose = UDP-alpha-D-galactose</text>
        <dbReference type="Rhea" id="RHEA:22168"/>
        <dbReference type="ChEBI" id="CHEBI:58885"/>
        <dbReference type="ChEBI" id="CHEBI:66914"/>
        <dbReference type="EC" id="5.1.3.2"/>
    </reaction>
</comment>
<name>A0ABT6KNZ6_9MICO</name>
<dbReference type="Gene3D" id="3.90.25.10">
    <property type="entry name" value="UDP-galactose 4-epimerase, domain 1"/>
    <property type="match status" value="1"/>
</dbReference>
<proteinExistence type="inferred from homology"/>
<dbReference type="InterPro" id="IPR036291">
    <property type="entry name" value="NAD(P)-bd_dom_sf"/>
</dbReference>
<evidence type="ECO:0000256" key="6">
    <source>
        <dbReference type="ARBA" id="ARBA00018569"/>
    </source>
</evidence>
<dbReference type="EMBL" id="JARXVQ010000001">
    <property type="protein sequence ID" value="MDH6181723.1"/>
    <property type="molecule type" value="Genomic_DNA"/>
</dbReference>
<evidence type="ECO:0000313" key="13">
    <source>
        <dbReference type="EMBL" id="MDH6181723.1"/>
    </source>
</evidence>
<comment type="cofactor">
    <cofactor evidence="2">
        <name>NAD(+)</name>
        <dbReference type="ChEBI" id="CHEBI:57540"/>
    </cofactor>
</comment>
<evidence type="ECO:0000259" key="12">
    <source>
        <dbReference type="Pfam" id="PF01370"/>
    </source>
</evidence>
<dbReference type="GO" id="GO:0003978">
    <property type="term" value="F:UDP-glucose 4-epimerase activity"/>
    <property type="evidence" value="ECO:0007669"/>
    <property type="project" value="UniProtKB-EC"/>
</dbReference>
<evidence type="ECO:0000256" key="1">
    <source>
        <dbReference type="ARBA" id="ARBA00000083"/>
    </source>
</evidence>
<dbReference type="Pfam" id="PF01370">
    <property type="entry name" value="Epimerase"/>
    <property type="match status" value="1"/>
</dbReference>
<keyword evidence="9" id="KW-0119">Carbohydrate metabolism</keyword>
<protein>
    <recommendedName>
        <fullName evidence="6">UDP-glucose 4-epimerase</fullName>
        <ecNumber evidence="5">5.1.3.2</ecNumber>
    </recommendedName>
    <alternativeName>
        <fullName evidence="11">Galactowaldenase</fullName>
    </alternativeName>
    <alternativeName>
        <fullName evidence="10">UDP-galactose 4-epimerase</fullName>
    </alternativeName>
</protein>
<gene>
    <name evidence="13" type="ORF">M2152_001905</name>
</gene>
<dbReference type="PANTHER" id="PTHR43725:SF53">
    <property type="entry name" value="UDP-ARABINOSE 4-EPIMERASE 1"/>
    <property type="match status" value="1"/>
</dbReference>
<dbReference type="InterPro" id="IPR005886">
    <property type="entry name" value="UDP_G4E"/>
</dbReference>
<evidence type="ECO:0000256" key="4">
    <source>
        <dbReference type="ARBA" id="ARBA00007637"/>
    </source>
</evidence>
<keyword evidence="7" id="KW-0520">NAD</keyword>
<dbReference type="Proteomes" id="UP001160142">
    <property type="component" value="Unassembled WGS sequence"/>
</dbReference>
<dbReference type="InterPro" id="IPR001509">
    <property type="entry name" value="Epimerase_deHydtase"/>
</dbReference>